<evidence type="ECO:0000313" key="1">
    <source>
        <dbReference type="EMBL" id="MPN42438.1"/>
    </source>
</evidence>
<comment type="caution">
    <text evidence="1">The sequence shown here is derived from an EMBL/GenBank/DDBJ whole genome shotgun (WGS) entry which is preliminary data.</text>
</comment>
<dbReference type="AlphaFoldDB" id="A0A645HTR8"/>
<proteinExistence type="predicted"/>
<reference evidence="1" key="1">
    <citation type="submission" date="2019-08" db="EMBL/GenBank/DDBJ databases">
        <authorList>
            <person name="Kucharzyk K."/>
            <person name="Murdoch R.W."/>
            <person name="Higgins S."/>
            <person name="Loffler F."/>
        </authorList>
    </citation>
    <scope>NUCLEOTIDE SEQUENCE</scope>
</reference>
<organism evidence="1">
    <name type="scientific">bioreactor metagenome</name>
    <dbReference type="NCBI Taxonomy" id="1076179"/>
    <lineage>
        <taxon>unclassified sequences</taxon>
        <taxon>metagenomes</taxon>
        <taxon>ecological metagenomes</taxon>
    </lineage>
</organism>
<accession>A0A645HTR8</accession>
<sequence length="33" mass="3962">MERESTWVVCGKNPELCGERFEHERYHIPGEDQ</sequence>
<name>A0A645HTR8_9ZZZZ</name>
<protein>
    <submittedName>
        <fullName evidence="1">Uncharacterized protein</fullName>
    </submittedName>
</protein>
<dbReference type="EMBL" id="VSSQ01100170">
    <property type="protein sequence ID" value="MPN42438.1"/>
    <property type="molecule type" value="Genomic_DNA"/>
</dbReference>
<gene>
    <name evidence="1" type="ORF">SDC9_189995</name>
</gene>